<dbReference type="EMBL" id="JAGMVJ010000013">
    <property type="protein sequence ID" value="KAH7083852.1"/>
    <property type="molecule type" value="Genomic_DNA"/>
</dbReference>
<keyword evidence="3" id="KW-1185">Reference proteome</keyword>
<feature type="region of interest" description="Disordered" evidence="1">
    <location>
        <begin position="1"/>
        <end position="36"/>
    </location>
</feature>
<gene>
    <name evidence="2" type="ORF">FB567DRAFT_550876</name>
</gene>
<evidence type="ECO:0000313" key="2">
    <source>
        <dbReference type="EMBL" id="KAH7083852.1"/>
    </source>
</evidence>
<sequence length="187" mass="20779">MDTEETSPTNEAAAQFVSTETESVPCPSSTRRPSSITNKDDPIYQCILRLWLLEQKSDMPALYRCGLANNIHFLVMRNLRDEYGARTISGDAIALEVFSVKNHHQAIFTLDGTSERGSQAHTAAEGIFISDTGFMIAGNMVKHESHALDSLRETVDMAIHLDWETNREEDESMGGDQTVDVLLAMQT</sequence>
<comment type="caution">
    <text evidence="2">The sequence shown here is derived from an EMBL/GenBank/DDBJ whole genome shotgun (WGS) entry which is preliminary data.</text>
</comment>
<name>A0A8K0VWD0_9PLEO</name>
<proteinExistence type="predicted"/>
<evidence type="ECO:0000256" key="1">
    <source>
        <dbReference type="SAM" id="MobiDB-lite"/>
    </source>
</evidence>
<protein>
    <submittedName>
        <fullName evidence="2">Uncharacterized protein</fullName>
    </submittedName>
</protein>
<dbReference type="AlphaFoldDB" id="A0A8K0VWD0"/>
<evidence type="ECO:0000313" key="3">
    <source>
        <dbReference type="Proteomes" id="UP000813461"/>
    </source>
</evidence>
<dbReference type="OrthoDB" id="3757831at2759"/>
<organism evidence="2 3">
    <name type="scientific">Paraphoma chrysanthemicola</name>
    <dbReference type="NCBI Taxonomy" id="798071"/>
    <lineage>
        <taxon>Eukaryota</taxon>
        <taxon>Fungi</taxon>
        <taxon>Dikarya</taxon>
        <taxon>Ascomycota</taxon>
        <taxon>Pezizomycotina</taxon>
        <taxon>Dothideomycetes</taxon>
        <taxon>Pleosporomycetidae</taxon>
        <taxon>Pleosporales</taxon>
        <taxon>Pleosporineae</taxon>
        <taxon>Phaeosphaeriaceae</taxon>
        <taxon>Paraphoma</taxon>
    </lineage>
</organism>
<accession>A0A8K0VWD0</accession>
<dbReference type="Proteomes" id="UP000813461">
    <property type="component" value="Unassembled WGS sequence"/>
</dbReference>
<reference evidence="2" key="1">
    <citation type="journal article" date="2021" name="Nat. Commun.">
        <title>Genetic determinants of endophytism in the Arabidopsis root mycobiome.</title>
        <authorList>
            <person name="Mesny F."/>
            <person name="Miyauchi S."/>
            <person name="Thiergart T."/>
            <person name="Pickel B."/>
            <person name="Atanasova L."/>
            <person name="Karlsson M."/>
            <person name="Huettel B."/>
            <person name="Barry K.W."/>
            <person name="Haridas S."/>
            <person name="Chen C."/>
            <person name="Bauer D."/>
            <person name="Andreopoulos W."/>
            <person name="Pangilinan J."/>
            <person name="LaButti K."/>
            <person name="Riley R."/>
            <person name="Lipzen A."/>
            <person name="Clum A."/>
            <person name="Drula E."/>
            <person name="Henrissat B."/>
            <person name="Kohler A."/>
            <person name="Grigoriev I.V."/>
            <person name="Martin F.M."/>
            <person name="Hacquard S."/>
        </authorList>
    </citation>
    <scope>NUCLEOTIDE SEQUENCE</scope>
    <source>
        <strain evidence="2">MPI-SDFR-AT-0120</strain>
    </source>
</reference>